<evidence type="ECO:0000313" key="8">
    <source>
        <dbReference type="EMBL" id="KAE8682048.1"/>
    </source>
</evidence>
<dbReference type="GO" id="GO:0005507">
    <property type="term" value="F:copper ion binding"/>
    <property type="evidence" value="ECO:0007669"/>
    <property type="project" value="InterPro"/>
</dbReference>
<keyword evidence="9" id="KW-1185">Reference proteome</keyword>
<proteinExistence type="inferred from homology"/>
<dbReference type="AlphaFoldDB" id="A0A6A2YRJ6"/>
<dbReference type="Proteomes" id="UP000436088">
    <property type="component" value="Unassembled WGS sequence"/>
</dbReference>
<evidence type="ECO:0000256" key="4">
    <source>
        <dbReference type="SAM" id="SignalP"/>
    </source>
</evidence>
<dbReference type="SUPFAM" id="SSF49503">
    <property type="entry name" value="Cupredoxins"/>
    <property type="match status" value="3"/>
</dbReference>
<name>A0A6A2YRJ6_HIBSY</name>
<feature type="compositionally biased region" description="Low complexity" evidence="3">
    <location>
        <begin position="524"/>
        <end position="534"/>
    </location>
</feature>
<dbReference type="InterPro" id="IPR001117">
    <property type="entry name" value="Cu-oxidase_2nd"/>
</dbReference>
<evidence type="ECO:0000256" key="3">
    <source>
        <dbReference type="SAM" id="MobiDB-lite"/>
    </source>
</evidence>
<sequence>MAVSGNFPWLIFISALIFKLLIPVSNGADIYLEWTVITINGMFPGPLINATANDVVHVNVFNKIDEPLLFSWASDGVVDAGMGYNKDLTNGRMEFPEQTVQFSLALTELMSFSPIRVNNRPVIEVPFAQPENDFDLLIADWYQKRYKEIRSELRNNSAVYEIPPDKILMNGKGSYLDKDSEASEFFTVTKGKTYRFRISNVGTAWSFNFRIQNHRMVLVETEGSYVNQMPVDSLDVHVGQSYSVLVTADQREQDYYIVAVPKQVNAAGFSDLIGVAVLQYDNSIIPPRGGLPLGPNSFDIQLSIDQAKSIISVAEINGKARYTVNNVSYLTPETPLKLSNAFANGGNGVYVLDKFPTNSSIVEATNDVFVASGILNGWTEFVFKNDLDLIHTCHLDGFGFFAVGFGDEQWTPNSRSSYNTYDPVIRSTIQVYPGRWTALYVRVYDPDPNPAKEKKLPENMLLCCLWHSLFSKYLYSTFMYRYGIFGSPPPPPPPSLPPPPAPMAPANCGSSNQTKCIRADVPKTRMTTTTTTTRPETRRDETDDGGGGAREFPLFSITQQGSGKAKP</sequence>
<comment type="caution">
    <text evidence="8">The sequence shown here is derived from an EMBL/GenBank/DDBJ whole genome shotgun (WGS) entry which is preliminary data.</text>
</comment>
<dbReference type="GO" id="GO:0005886">
    <property type="term" value="C:plasma membrane"/>
    <property type="evidence" value="ECO:0007669"/>
    <property type="project" value="TreeGrafter"/>
</dbReference>
<evidence type="ECO:0008006" key="10">
    <source>
        <dbReference type="Google" id="ProtNLM"/>
    </source>
</evidence>
<feature type="compositionally biased region" description="Pro residues" evidence="3">
    <location>
        <begin position="491"/>
        <end position="503"/>
    </location>
</feature>
<dbReference type="InterPro" id="IPR008972">
    <property type="entry name" value="Cupredoxin"/>
</dbReference>
<dbReference type="FunFam" id="2.60.40.420:FF:000045">
    <property type="entry name" value="Laccase 2"/>
    <property type="match status" value="1"/>
</dbReference>
<feature type="domain" description="Plastocyanin-like" evidence="7">
    <location>
        <begin position="35"/>
        <end position="73"/>
    </location>
</feature>
<comment type="similarity">
    <text evidence="1">Belongs to the multicopper oxidase family.</text>
</comment>
<feature type="signal peptide" evidence="4">
    <location>
        <begin position="1"/>
        <end position="27"/>
    </location>
</feature>
<feature type="domain" description="Plastocyanin-like" evidence="5">
    <location>
        <begin position="136"/>
        <end position="283"/>
    </location>
</feature>
<evidence type="ECO:0000256" key="1">
    <source>
        <dbReference type="ARBA" id="ARBA00010609"/>
    </source>
</evidence>
<gene>
    <name evidence="8" type="ORF">F3Y22_tig00111276pilonHSYRG00105</name>
</gene>
<keyword evidence="2" id="KW-0325">Glycoprotein</keyword>
<dbReference type="Pfam" id="PF07732">
    <property type="entry name" value="Cu-oxidase_3"/>
    <property type="match status" value="1"/>
</dbReference>
<keyword evidence="4" id="KW-0732">Signal</keyword>
<evidence type="ECO:0000259" key="7">
    <source>
        <dbReference type="Pfam" id="PF07732"/>
    </source>
</evidence>
<dbReference type="PANTHER" id="PTHR11709">
    <property type="entry name" value="MULTI-COPPER OXIDASE"/>
    <property type="match status" value="1"/>
</dbReference>
<dbReference type="Pfam" id="PF07731">
    <property type="entry name" value="Cu-oxidase_2"/>
    <property type="match status" value="1"/>
</dbReference>
<feature type="chain" id="PRO_5025506232" description="Monocopper oxidase-like protein SKS1" evidence="4">
    <location>
        <begin position="28"/>
        <end position="567"/>
    </location>
</feature>
<feature type="domain" description="Plastocyanin-like" evidence="6">
    <location>
        <begin position="358"/>
        <end position="446"/>
    </location>
</feature>
<dbReference type="PANTHER" id="PTHR11709:SF311">
    <property type="entry name" value="MONOCOPPER OXIDASE-LIKE PROTEIN SKU5"/>
    <property type="match status" value="1"/>
</dbReference>
<evidence type="ECO:0000259" key="6">
    <source>
        <dbReference type="Pfam" id="PF07731"/>
    </source>
</evidence>
<dbReference type="InterPro" id="IPR011706">
    <property type="entry name" value="Cu-oxidase_C"/>
</dbReference>
<evidence type="ECO:0000256" key="2">
    <source>
        <dbReference type="ARBA" id="ARBA00023180"/>
    </source>
</evidence>
<protein>
    <recommendedName>
        <fullName evidence="10">Monocopper oxidase-like protein SKS1</fullName>
    </recommendedName>
</protein>
<dbReference type="Pfam" id="PF00394">
    <property type="entry name" value="Cu-oxidase"/>
    <property type="match status" value="1"/>
</dbReference>
<reference evidence="8" key="1">
    <citation type="submission" date="2019-09" db="EMBL/GenBank/DDBJ databases">
        <title>Draft genome information of white flower Hibiscus syriacus.</title>
        <authorList>
            <person name="Kim Y.-M."/>
        </authorList>
    </citation>
    <scope>NUCLEOTIDE SEQUENCE [LARGE SCALE GENOMIC DNA]</scope>
    <source>
        <tissue evidence="8">Leaf</tissue>
    </source>
</reference>
<feature type="region of interest" description="Disordered" evidence="3">
    <location>
        <begin position="491"/>
        <end position="567"/>
    </location>
</feature>
<evidence type="ECO:0000313" key="9">
    <source>
        <dbReference type="Proteomes" id="UP000436088"/>
    </source>
</evidence>
<dbReference type="Gene3D" id="2.60.40.420">
    <property type="entry name" value="Cupredoxins - blue copper proteins"/>
    <property type="match status" value="3"/>
</dbReference>
<dbReference type="InterPro" id="IPR045087">
    <property type="entry name" value="Cu-oxidase_fam"/>
</dbReference>
<dbReference type="EMBL" id="VEPZ02001292">
    <property type="protein sequence ID" value="KAE8682048.1"/>
    <property type="molecule type" value="Genomic_DNA"/>
</dbReference>
<accession>A0A6A2YRJ6</accession>
<evidence type="ECO:0000259" key="5">
    <source>
        <dbReference type="Pfam" id="PF00394"/>
    </source>
</evidence>
<feature type="compositionally biased region" description="Polar residues" evidence="3">
    <location>
        <begin position="556"/>
        <end position="567"/>
    </location>
</feature>
<organism evidence="8 9">
    <name type="scientific">Hibiscus syriacus</name>
    <name type="common">Rose of Sharon</name>
    <dbReference type="NCBI Taxonomy" id="106335"/>
    <lineage>
        <taxon>Eukaryota</taxon>
        <taxon>Viridiplantae</taxon>
        <taxon>Streptophyta</taxon>
        <taxon>Embryophyta</taxon>
        <taxon>Tracheophyta</taxon>
        <taxon>Spermatophyta</taxon>
        <taxon>Magnoliopsida</taxon>
        <taxon>eudicotyledons</taxon>
        <taxon>Gunneridae</taxon>
        <taxon>Pentapetalae</taxon>
        <taxon>rosids</taxon>
        <taxon>malvids</taxon>
        <taxon>Malvales</taxon>
        <taxon>Malvaceae</taxon>
        <taxon>Malvoideae</taxon>
        <taxon>Hibiscus</taxon>
    </lineage>
</organism>
<dbReference type="InterPro" id="IPR011707">
    <property type="entry name" value="Cu-oxidase-like_N"/>
</dbReference>
<dbReference type="GO" id="GO:0016491">
    <property type="term" value="F:oxidoreductase activity"/>
    <property type="evidence" value="ECO:0007669"/>
    <property type="project" value="InterPro"/>
</dbReference>